<protein>
    <recommendedName>
        <fullName evidence="9">CTP synthase</fullName>
        <ecNumber evidence="9">6.3.4.2</ecNumber>
    </recommendedName>
    <alternativeName>
        <fullName evidence="9">Cytidine 5'-triphosphate synthase</fullName>
    </alternativeName>
    <alternativeName>
        <fullName evidence="9">Cytidine triphosphate synthetase</fullName>
        <shortName evidence="9">CTP synthetase</shortName>
        <shortName evidence="9">CTPS</shortName>
    </alternativeName>
    <alternativeName>
        <fullName evidence="9">UTP--ammonia ligase</fullName>
    </alternativeName>
</protein>
<evidence type="ECO:0000256" key="6">
    <source>
        <dbReference type="ARBA" id="ARBA00022962"/>
    </source>
</evidence>
<dbReference type="CDD" id="cd03113">
    <property type="entry name" value="CTPS_N"/>
    <property type="match status" value="1"/>
</dbReference>
<feature type="active site" description="Nucleophile; for glutamine hydrolysis" evidence="9">
    <location>
        <position position="378"/>
    </location>
</feature>
<feature type="binding site" evidence="9">
    <location>
        <position position="221"/>
    </location>
    <ligand>
        <name>CTP</name>
        <dbReference type="ChEBI" id="CHEBI:37563"/>
        <note>allosteric inhibitor</note>
    </ligand>
</feature>
<keyword evidence="6 9" id="KW-0315">Glutamine amidotransferase</keyword>
<gene>
    <name evidence="9" type="primary">pyrG</name>
    <name evidence="13" type="ORF">K1X11_020025</name>
</gene>
<sequence length="571" mass="63167">MKYIFVTGGVVSSLGKGLTAAALGALLEVRGLRVRIQKFDPYLNVDPGTMSPFQHGEVYVLEDGAETDLDLGHYERFTSGKLSRLNSLSSGQVYESVIQNERRGMYLGKTVQVIPHVTNEIKERIYQGGKDVDVLITEIGGTTGDIEGLPFLEAMRQFALEVGPRDCLFIHVTLVPYLGAAGELKTKPTQQSVAKLREIGIQPHIVVCRCEHPMDQGMRDKISMFCNVPVKAVVECRDVSSIYELPHALQREGMDDLVVDLFGMKRPMPDKNPWDNIVQRINNPRHEVTIGVVGKYIELQDAYKSVYESVTHAGIANHCRVNVVRIDAEDLEAKNGLELLKNLDGILVPGGFGDRGTEGKIAAAKYARENGVPYYGLCLGLQIAVIEFCRNVLKLKGANSLEFDPDAKEPVIMIMEEQKKIVDKGATMRLGSYECQLQPGTLARKAYGQEYVRERHRHRFEVNNAYVGQMQRAGLTISGINPRRNLVEIVEIKKHPWFVAVQFHPEFQSKPSEAHPLFAAFVKAAMKHKSGAAKKVAAKSAKPGKKKASAKKKAATKKAPAAKKVEPKAAE</sequence>
<dbReference type="PROSITE" id="PS51273">
    <property type="entry name" value="GATASE_TYPE_1"/>
    <property type="match status" value="1"/>
</dbReference>
<dbReference type="CDD" id="cd01746">
    <property type="entry name" value="GATase1_CTP_Synthase"/>
    <property type="match status" value="1"/>
</dbReference>
<reference evidence="13 14" key="1">
    <citation type="submission" date="2021-08" db="EMBL/GenBank/DDBJ databases">
        <authorList>
            <person name="Zhang D."/>
            <person name="Zhang A."/>
            <person name="Wang L."/>
        </authorList>
    </citation>
    <scope>NUCLEOTIDE SEQUENCE [LARGE SCALE GENOMIC DNA]</scope>
    <source>
        <strain evidence="13 14">WL0086</strain>
    </source>
</reference>
<feature type="domain" description="Glutamine amidotransferase" evidence="11">
    <location>
        <begin position="299"/>
        <end position="523"/>
    </location>
</feature>
<dbReference type="Pfam" id="PF06418">
    <property type="entry name" value="CTP_synth_N"/>
    <property type="match status" value="1"/>
</dbReference>
<dbReference type="RefSeq" id="WP_221029477.1">
    <property type="nucleotide sequence ID" value="NZ_CP139781.1"/>
</dbReference>
<keyword evidence="5 9" id="KW-0067">ATP-binding</keyword>
<feature type="binding site" evidence="9">
    <location>
        <position position="138"/>
    </location>
    <ligand>
        <name>Mg(2+)</name>
        <dbReference type="ChEBI" id="CHEBI:18420"/>
    </ligand>
</feature>
<comment type="similarity">
    <text evidence="2 9">Belongs to the CTP synthase family.</text>
</comment>
<comment type="miscellaneous">
    <text evidence="9">CTPSs have evolved a hybrid strategy for distinguishing between UTP and CTP. The overlapping regions of the product feedback inhibitory and substrate sites recognize a common feature in both compounds, the triphosphate moiety. To differentiate isosteric substrate and product pyrimidine rings, an additional pocket far from the expected kinase/ligase catalytic site, specifically recognizes the cytosine and ribose portions of the product inhibitor.</text>
</comment>
<evidence type="ECO:0000256" key="4">
    <source>
        <dbReference type="ARBA" id="ARBA00022741"/>
    </source>
</evidence>
<feature type="binding site" evidence="9">
    <location>
        <position position="351"/>
    </location>
    <ligand>
        <name>L-glutamine</name>
        <dbReference type="ChEBI" id="CHEBI:58359"/>
    </ligand>
</feature>
<keyword evidence="7 9" id="KW-0665">Pyrimidine biosynthesis</keyword>
<keyword evidence="4 9" id="KW-0547">Nucleotide-binding</keyword>
<evidence type="ECO:0000256" key="8">
    <source>
        <dbReference type="ARBA" id="ARBA00047781"/>
    </source>
</evidence>
<feature type="binding site" evidence="9">
    <location>
        <position position="12"/>
    </location>
    <ligand>
        <name>CTP</name>
        <dbReference type="ChEBI" id="CHEBI:37563"/>
        <note>allosteric inhibitor</note>
    </ligand>
</feature>
<dbReference type="Gene3D" id="3.40.50.300">
    <property type="entry name" value="P-loop containing nucleotide triphosphate hydrolases"/>
    <property type="match status" value="1"/>
</dbReference>
<evidence type="ECO:0000313" key="13">
    <source>
        <dbReference type="EMBL" id="WRQ87110.1"/>
    </source>
</evidence>
<evidence type="ECO:0000256" key="5">
    <source>
        <dbReference type="ARBA" id="ARBA00022840"/>
    </source>
</evidence>
<evidence type="ECO:0000256" key="1">
    <source>
        <dbReference type="ARBA" id="ARBA00005171"/>
    </source>
</evidence>
<reference evidence="13 14" key="2">
    <citation type="submission" date="2023-12" db="EMBL/GenBank/DDBJ databases">
        <title>Description of an unclassified Opitutus bacterium of Verrucomicrobiota.</title>
        <authorList>
            <person name="Zhang D.-F."/>
        </authorList>
    </citation>
    <scope>NUCLEOTIDE SEQUENCE [LARGE SCALE GENOMIC DNA]</scope>
    <source>
        <strain evidence="13 14">WL0086</strain>
    </source>
</reference>
<comment type="function">
    <text evidence="9">Catalyzes the ATP-dependent amination of UTP to CTP with either L-glutamine or ammonia as the source of nitrogen. Regulates intracellular CTP levels through interactions with the four ribonucleotide triphosphates.</text>
</comment>
<keyword evidence="9" id="KW-0460">Magnesium</keyword>
<comment type="subunit">
    <text evidence="9">Homotetramer.</text>
</comment>
<dbReference type="SUPFAM" id="SSF52317">
    <property type="entry name" value="Class I glutamine amidotransferase-like"/>
    <property type="match status" value="1"/>
</dbReference>
<feature type="binding site" evidence="9">
    <location>
        <position position="70"/>
    </location>
    <ligand>
        <name>ATP</name>
        <dbReference type="ChEBI" id="CHEBI:30616"/>
    </ligand>
</feature>
<name>A0ABZ1C6W3_9BACT</name>
<comment type="caution">
    <text evidence="9">Lacks conserved residue(s) required for the propagation of feature annotation.</text>
</comment>
<dbReference type="HAMAP" id="MF_01227">
    <property type="entry name" value="PyrG"/>
    <property type="match status" value="1"/>
</dbReference>
<proteinExistence type="inferred from homology"/>
<feature type="binding site" evidence="9">
    <location>
        <position position="221"/>
    </location>
    <ligand>
        <name>UTP</name>
        <dbReference type="ChEBI" id="CHEBI:46398"/>
    </ligand>
</feature>
<dbReference type="Gene3D" id="3.40.50.880">
    <property type="match status" value="1"/>
</dbReference>
<dbReference type="InterPro" id="IPR017456">
    <property type="entry name" value="CTP_synthase_N"/>
</dbReference>
<dbReference type="NCBIfam" id="NF003792">
    <property type="entry name" value="PRK05380.1"/>
    <property type="match status" value="1"/>
</dbReference>
<evidence type="ECO:0000256" key="9">
    <source>
        <dbReference type="HAMAP-Rule" id="MF_01227"/>
    </source>
</evidence>
<dbReference type="EC" id="6.3.4.2" evidence="9"/>
<feature type="active site" evidence="9">
    <location>
        <position position="504"/>
    </location>
</feature>
<dbReference type="Pfam" id="PF00117">
    <property type="entry name" value="GATase"/>
    <property type="match status" value="1"/>
</dbReference>
<feature type="binding site" evidence="9">
    <location>
        <begin position="145"/>
        <end position="147"/>
    </location>
    <ligand>
        <name>CTP</name>
        <dbReference type="ChEBI" id="CHEBI:37563"/>
        <note>allosteric inhibitor</note>
    </ligand>
</feature>
<comment type="activity regulation">
    <text evidence="9">Allosterically activated by GTP, when glutamine is the substrate; GTP has no effect on the reaction when ammonia is the substrate. The allosteric effector GTP functions by stabilizing the protein conformation that binds the tetrahedral intermediate(s) formed during glutamine hydrolysis. Inhibited by the product CTP, via allosteric rather than competitive inhibition.</text>
</comment>
<evidence type="ECO:0000259" key="11">
    <source>
        <dbReference type="Pfam" id="PF00117"/>
    </source>
</evidence>
<comment type="catalytic activity">
    <reaction evidence="9">
        <text>UTP + NH4(+) + ATP = CTP + ADP + phosphate + 2 H(+)</text>
        <dbReference type="Rhea" id="RHEA:16597"/>
        <dbReference type="ChEBI" id="CHEBI:15378"/>
        <dbReference type="ChEBI" id="CHEBI:28938"/>
        <dbReference type="ChEBI" id="CHEBI:30616"/>
        <dbReference type="ChEBI" id="CHEBI:37563"/>
        <dbReference type="ChEBI" id="CHEBI:43474"/>
        <dbReference type="ChEBI" id="CHEBI:46398"/>
        <dbReference type="ChEBI" id="CHEBI:456216"/>
    </reaction>
</comment>
<evidence type="ECO:0000313" key="14">
    <source>
        <dbReference type="Proteomes" id="UP000738431"/>
    </source>
</evidence>
<keyword evidence="9" id="KW-0479">Metal-binding</keyword>
<evidence type="ECO:0000256" key="7">
    <source>
        <dbReference type="ARBA" id="ARBA00022975"/>
    </source>
</evidence>
<dbReference type="InterPro" id="IPR029062">
    <property type="entry name" value="Class_I_gatase-like"/>
</dbReference>
<keyword evidence="14" id="KW-1185">Reference proteome</keyword>
<dbReference type="InterPro" id="IPR004468">
    <property type="entry name" value="CTP_synthase"/>
</dbReference>
<feature type="binding site" evidence="9">
    <location>
        <position position="402"/>
    </location>
    <ligand>
        <name>L-glutamine</name>
        <dbReference type="ChEBI" id="CHEBI:58359"/>
    </ligand>
</feature>
<comment type="pathway">
    <text evidence="1 9">Pyrimidine metabolism; CTP biosynthesis via de novo pathway; CTP from UDP: step 2/2.</text>
</comment>
<feature type="binding site" evidence="9">
    <location>
        <begin position="185"/>
        <end position="190"/>
    </location>
    <ligand>
        <name>UTP</name>
        <dbReference type="ChEBI" id="CHEBI:46398"/>
    </ligand>
</feature>
<feature type="binding site" evidence="9">
    <location>
        <begin position="379"/>
        <end position="382"/>
    </location>
    <ligand>
        <name>L-glutamine</name>
        <dbReference type="ChEBI" id="CHEBI:58359"/>
    </ligand>
</feature>
<feature type="domain" description="CTP synthase N-terminal" evidence="12">
    <location>
        <begin position="2"/>
        <end position="263"/>
    </location>
</feature>
<feature type="binding site" evidence="9">
    <location>
        <begin position="185"/>
        <end position="190"/>
    </location>
    <ligand>
        <name>CTP</name>
        <dbReference type="ChEBI" id="CHEBI:37563"/>
        <note>allosteric inhibitor</note>
    </ligand>
</feature>
<comment type="catalytic activity">
    <reaction evidence="9">
        <text>L-glutamine + H2O = L-glutamate + NH4(+)</text>
        <dbReference type="Rhea" id="RHEA:15889"/>
        <dbReference type="ChEBI" id="CHEBI:15377"/>
        <dbReference type="ChEBI" id="CHEBI:28938"/>
        <dbReference type="ChEBI" id="CHEBI:29985"/>
        <dbReference type="ChEBI" id="CHEBI:58359"/>
    </reaction>
</comment>
<dbReference type="SUPFAM" id="SSF52540">
    <property type="entry name" value="P-loop containing nucleoside triphosphate hydrolases"/>
    <property type="match status" value="1"/>
</dbReference>
<dbReference type="NCBIfam" id="TIGR00337">
    <property type="entry name" value="PyrG"/>
    <property type="match status" value="1"/>
</dbReference>
<organism evidence="13 14">
    <name type="scientific">Actomonas aquatica</name>
    <dbReference type="NCBI Taxonomy" id="2866162"/>
    <lineage>
        <taxon>Bacteria</taxon>
        <taxon>Pseudomonadati</taxon>
        <taxon>Verrucomicrobiota</taxon>
        <taxon>Opitutia</taxon>
        <taxon>Opitutales</taxon>
        <taxon>Opitutaceae</taxon>
        <taxon>Actomonas</taxon>
    </lineage>
</organism>
<dbReference type="InterPro" id="IPR033828">
    <property type="entry name" value="GATase1_CTP_Synthase"/>
</dbReference>
<dbReference type="PANTHER" id="PTHR11550:SF0">
    <property type="entry name" value="CTP SYNTHASE-RELATED"/>
    <property type="match status" value="1"/>
</dbReference>
<dbReference type="PANTHER" id="PTHR11550">
    <property type="entry name" value="CTP SYNTHASE"/>
    <property type="match status" value="1"/>
</dbReference>
<evidence type="ECO:0000256" key="3">
    <source>
        <dbReference type="ARBA" id="ARBA00022598"/>
    </source>
</evidence>
<evidence type="ECO:0000259" key="12">
    <source>
        <dbReference type="Pfam" id="PF06418"/>
    </source>
</evidence>
<accession>A0ABZ1C6W3</accession>
<feature type="binding site" evidence="9">
    <location>
        <begin position="237"/>
        <end position="239"/>
    </location>
    <ligand>
        <name>ATP</name>
        <dbReference type="ChEBI" id="CHEBI:30616"/>
    </ligand>
</feature>
<feature type="binding site" evidence="9">
    <location>
        <position position="459"/>
    </location>
    <ligand>
        <name>L-glutamine</name>
        <dbReference type="ChEBI" id="CHEBI:58359"/>
    </ligand>
</feature>
<dbReference type="InterPro" id="IPR027417">
    <property type="entry name" value="P-loop_NTPase"/>
</dbReference>
<dbReference type="EMBL" id="CP139781">
    <property type="protein sequence ID" value="WRQ87110.1"/>
    <property type="molecule type" value="Genomic_DNA"/>
</dbReference>
<feature type="compositionally biased region" description="Basic residues" evidence="10">
    <location>
        <begin position="542"/>
        <end position="556"/>
    </location>
</feature>
<feature type="binding site" evidence="9">
    <location>
        <position position="70"/>
    </location>
    <ligand>
        <name>Mg(2+)</name>
        <dbReference type="ChEBI" id="CHEBI:18420"/>
    </ligand>
</feature>
<comment type="catalytic activity">
    <reaction evidence="8 9">
        <text>UTP + L-glutamine + ATP + H2O = CTP + L-glutamate + ADP + phosphate + 2 H(+)</text>
        <dbReference type="Rhea" id="RHEA:26426"/>
        <dbReference type="ChEBI" id="CHEBI:15377"/>
        <dbReference type="ChEBI" id="CHEBI:15378"/>
        <dbReference type="ChEBI" id="CHEBI:29985"/>
        <dbReference type="ChEBI" id="CHEBI:30616"/>
        <dbReference type="ChEBI" id="CHEBI:37563"/>
        <dbReference type="ChEBI" id="CHEBI:43474"/>
        <dbReference type="ChEBI" id="CHEBI:46398"/>
        <dbReference type="ChEBI" id="CHEBI:58359"/>
        <dbReference type="ChEBI" id="CHEBI:456216"/>
        <dbReference type="EC" id="6.3.4.2"/>
    </reaction>
</comment>
<feature type="region of interest" description="Amidoligase domain" evidence="9">
    <location>
        <begin position="1"/>
        <end position="264"/>
    </location>
</feature>
<feature type="binding site" evidence="9">
    <location>
        <position position="12"/>
    </location>
    <ligand>
        <name>UTP</name>
        <dbReference type="ChEBI" id="CHEBI:46398"/>
    </ligand>
</feature>
<dbReference type="InterPro" id="IPR017926">
    <property type="entry name" value="GATASE"/>
</dbReference>
<evidence type="ECO:0000256" key="10">
    <source>
        <dbReference type="SAM" id="MobiDB-lite"/>
    </source>
</evidence>
<evidence type="ECO:0000256" key="2">
    <source>
        <dbReference type="ARBA" id="ARBA00007533"/>
    </source>
</evidence>
<dbReference type="Proteomes" id="UP000738431">
    <property type="component" value="Chromosome"/>
</dbReference>
<feature type="binding site" evidence="9">
    <location>
        <begin position="13"/>
        <end position="18"/>
    </location>
    <ligand>
        <name>ATP</name>
        <dbReference type="ChEBI" id="CHEBI:30616"/>
    </ligand>
</feature>
<feature type="region of interest" description="Disordered" evidence="10">
    <location>
        <begin position="532"/>
        <end position="571"/>
    </location>
</feature>
<keyword evidence="3 9" id="KW-0436">Ligase</keyword>
<dbReference type="GO" id="GO:0003883">
    <property type="term" value="F:CTP synthase activity"/>
    <property type="evidence" value="ECO:0007669"/>
    <property type="project" value="UniProtKB-EC"/>
</dbReference>
<feature type="active site" evidence="9">
    <location>
        <position position="506"/>
    </location>
</feature>